<dbReference type="Proteomes" id="UP001144673">
    <property type="component" value="Chromosome 3"/>
</dbReference>
<accession>A0A9W8UIK5</accession>
<feature type="domain" description="Zn(2)-C6 fungal-type" evidence="4">
    <location>
        <begin position="20"/>
        <end position="50"/>
    </location>
</feature>
<dbReference type="SUPFAM" id="SSF57701">
    <property type="entry name" value="Zn2/Cys6 DNA-binding domain"/>
    <property type="match status" value="1"/>
</dbReference>
<comment type="caution">
    <text evidence="5">The sequence shown here is derived from an EMBL/GenBank/DDBJ whole genome shotgun (WGS) entry which is preliminary data.</text>
</comment>
<evidence type="ECO:0000313" key="5">
    <source>
        <dbReference type="EMBL" id="KAJ4147247.1"/>
    </source>
</evidence>
<gene>
    <name evidence="5" type="ORF">LMH87_001783</name>
</gene>
<keyword evidence="2" id="KW-0539">Nucleus</keyword>
<evidence type="ECO:0000256" key="1">
    <source>
        <dbReference type="ARBA" id="ARBA00004123"/>
    </source>
</evidence>
<evidence type="ECO:0000259" key="4">
    <source>
        <dbReference type="PROSITE" id="PS50048"/>
    </source>
</evidence>
<dbReference type="CDD" id="cd00067">
    <property type="entry name" value="GAL4"/>
    <property type="match status" value="1"/>
</dbReference>
<dbReference type="EMBL" id="JAJHUN010000010">
    <property type="protein sequence ID" value="KAJ4147247.1"/>
    <property type="molecule type" value="Genomic_DNA"/>
</dbReference>
<evidence type="ECO:0000313" key="6">
    <source>
        <dbReference type="Proteomes" id="UP001144673"/>
    </source>
</evidence>
<reference evidence="5" key="1">
    <citation type="journal article" date="2023" name="Access Microbiol">
        <title>De-novo genome assembly for Akanthomyces muscarius, a biocontrol agent of insect agricultural pests.</title>
        <authorList>
            <person name="Erdos Z."/>
            <person name="Studholme D.J."/>
            <person name="Raymond B."/>
            <person name="Sharma M."/>
        </authorList>
    </citation>
    <scope>NUCLEOTIDE SEQUENCE</scope>
    <source>
        <strain evidence="5">Ve6</strain>
    </source>
</reference>
<dbReference type="InterPro" id="IPR036864">
    <property type="entry name" value="Zn2-C6_fun-type_DNA-bd_sf"/>
</dbReference>
<dbReference type="PANTHER" id="PTHR31001:SF77">
    <property type="entry name" value="TRANSCRIPTION FACTOR, PUTATIVE (AFU_ORTHOLOGUE AFUA_3G12940)-RELATED"/>
    <property type="match status" value="1"/>
</dbReference>
<dbReference type="PANTHER" id="PTHR31001">
    <property type="entry name" value="UNCHARACTERIZED TRANSCRIPTIONAL REGULATORY PROTEIN"/>
    <property type="match status" value="1"/>
</dbReference>
<evidence type="ECO:0000256" key="2">
    <source>
        <dbReference type="ARBA" id="ARBA00023242"/>
    </source>
</evidence>
<keyword evidence="3" id="KW-0175">Coiled coil</keyword>
<dbReference type="Gene3D" id="4.10.240.10">
    <property type="entry name" value="Zn(2)-C6 fungal-type DNA-binding domain"/>
    <property type="match status" value="1"/>
</dbReference>
<proteinExistence type="predicted"/>
<keyword evidence="6" id="KW-1185">Reference proteome</keyword>
<dbReference type="InterPro" id="IPR050613">
    <property type="entry name" value="Sec_Metabolite_Reg"/>
</dbReference>
<dbReference type="GeneID" id="80888942"/>
<dbReference type="Pfam" id="PF00172">
    <property type="entry name" value="Zn_clus"/>
    <property type="match status" value="1"/>
</dbReference>
<comment type="subcellular location">
    <subcellularLocation>
        <location evidence="1">Nucleus</location>
    </subcellularLocation>
</comment>
<evidence type="ECO:0000256" key="3">
    <source>
        <dbReference type="SAM" id="Coils"/>
    </source>
</evidence>
<dbReference type="RefSeq" id="XP_056050188.1">
    <property type="nucleotide sequence ID" value="XM_056193119.1"/>
</dbReference>
<dbReference type="PROSITE" id="PS00463">
    <property type="entry name" value="ZN2_CY6_FUNGAL_1"/>
    <property type="match status" value="1"/>
</dbReference>
<dbReference type="GO" id="GO:0000981">
    <property type="term" value="F:DNA-binding transcription factor activity, RNA polymerase II-specific"/>
    <property type="evidence" value="ECO:0007669"/>
    <property type="project" value="InterPro"/>
</dbReference>
<protein>
    <recommendedName>
        <fullName evidence="4">Zn(2)-C6 fungal-type domain-containing protein</fullName>
    </recommendedName>
</protein>
<organism evidence="5 6">
    <name type="scientific">Akanthomyces muscarius</name>
    <name type="common">Entomopathogenic fungus</name>
    <name type="synonym">Lecanicillium muscarium</name>
    <dbReference type="NCBI Taxonomy" id="2231603"/>
    <lineage>
        <taxon>Eukaryota</taxon>
        <taxon>Fungi</taxon>
        <taxon>Dikarya</taxon>
        <taxon>Ascomycota</taxon>
        <taxon>Pezizomycotina</taxon>
        <taxon>Sordariomycetes</taxon>
        <taxon>Hypocreomycetidae</taxon>
        <taxon>Hypocreales</taxon>
        <taxon>Cordycipitaceae</taxon>
        <taxon>Akanthomyces</taxon>
    </lineage>
</organism>
<dbReference type="GO" id="GO:0008270">
    <property type="term" value="F:zinc ion binding"/>
    <property type="evidence" value="ECO:0007669"/>
    <property type="project" value="InterPro"/>
</dbReference>
<feature type="coiled-coil region" evidence="3">
    <location>
        <begin position="73"/>
        <end position="100"/>
    </location>
</feature>
<name>A0A9W8UIK5_AKAMU</name>
<dbReference type="PROSITE" id="PS50048">
    <property type="entry name" value="ZN2_CY6_FUNGAL_2"/>
    <property type="match status" value="1"/>
</dbReference>
<dbReference type="InterPro" id="IPR001138">
    <property type="entry name" value="Zn2Cys6_DnaBD"/>
</dbReference>
<dbReference type="CDD" id="cd12148">
    <property type="entry name" value="fungal_TF_MHR"/>
    <property type="match status" value="1"/>
</dbReference>
<dbReference type="AlphaFoldDB" id="A0A9W8UIK5"/>
<dbReference type="SMART" id="SM00066">
    <property type="entry name" value="GAL4"/>
    <property type="match status" value="1"/>
</dbReference>
<sequence>MSEPGPRSSAGNGDQRRIWSCVTCRRRKVKCDRRAPRCDVCTKTGIECHYPVGGRLPSRARAQPQWSSPHQKQTDLLERLRRLEAVVTELSAQVDEANEAGTRPEGHGWQLTPNSRAVSSTEMVDADQEPEEDFGQLVTGGDGRVRIAKSFWSVFCDEVDHIFESIQDASEQSQEDFISQSSSSLCYCQSFGLGGDASMLPQRYMGASSTQTSLLLQTYKERVDPFVKVLSTDALQHLCDSWGTSQSELEPAQASLRSAAMFGAAITLTAAETKAAFETTKDTLLTDLRALAERELARSKYMSATDLVVLQALLIYTSMLPYANMHDVAGPLAASTVQVAMQNGLHMEKARESRGNADVREMMWLQVCFLSSRFQVADVAVSEWPPDVTDVTACCERLYPNNPEQRMLLFTRQTIWNLSRQMRHLSSGAETSEAETLVSAARLAVEEQHERHLLTSKTAFAAFIQKMSQLFFAKIQHAIIAQKWQQHDSGQLFTPGLQAEPIAQALSDASMTTLEAMHALGTQHDWAPWRWQLQGLFPWAAMKLVFAHFAACRWTPLSERAWVLARAVVGSASDEVRRDPAWAALGKLMEAAEGQREREMQRLMGDAMAGGDYMRIIEAGQRVFYSEGLGGGVERQEEQISLDKRDGEDVWDVNEAIGEPGLAYNWPDELAAMDAVSW</sequence>
<dbReference type="GO" id="GO:0005634">
    <property type="term" value="C:nucleus"/>
    <property type="evidence" value="ECO:0007669"/>
    <property type="project" value="UniProtKB-SubCell"/>
</dbReference>